<dbReference type="Proteomes" id="UP000311713">
    <property type="component" value="Unassembled WGS sequence"/>
</dbReference>
<dbReference type="Pfam" id="PF01041">
    <property type="entry name" value="DegT_DnrJ_EryC1"/>
    <property type="match status" value="1"/>
</dbReference>
<dbReference type="InterPro" id="IPR015422">
    <property type="entry name" value="PyrdxlP-dep_Trfase_small"/>
</dbReference>
<dbReference type="GO" id="GO:0008483">
    <property type="term" value="F:transaminase activity"/>
    <property type="evidence" value="ECO:0007669"/>
    <property type="project" value="UniProtKB-KW"/>
</dbReference>
<dbReference type="EMBL" id="VDGT01000027">
    <property type="protein sequence ID" value="TNM25864.1"/>
    <property type="molecule type" value="Genomic_DNA"/>
</dbReference>
<organism evidence="7 8">
    <name type="scientific">Streptomyces sedi</name>
    <dbReference type="NCBI Taxonomy" id="555059"/>
    <lineage>
        <taxon>Bacteria</taxon>
        <taxon>Bacillati</taxon>
        <taxon>Actinomycetota</taxon>
        <taxon>Actinomycetes</taxon>
        <taxon>Kitasatosporales</taxon>
        <taxon>Streptomycetaceae</taxon>
        <taxon>Streptomyces</taxon>
    </lineage>
</organism>
<dbReference type="AlphaFoldDB" id="A0A5C4UQF1"/>
<evidence type="ECO:0000256" key="6">
    <source>
        <dbReference type="RuleBase" id="RU004508"/>
    </source>
</evidence>
<dbReference type="GO" id="GO:0000271">
    <property type="term" value="P:polysaccharide biosynthetic process"/>
    <property type="evidence" value="ECO:0007669"/>
    <property type="project" value="TreeGrafter"/>
</dbReference>
<accession>A0A5C4UQF1</accession>
<evidence type="ECO:0000256" key="1">
    <source>
        <dbReference type="ARBA" id="ARBA00001933"/>
    </source>
</evidence>
<dbReference type="InterPro" id="IPR015421">
    <property type="entry name" value="PyrdxlP-dep_Trfase_major"/>
</dbReference>
<gene>
    <name evidence="7" type="ORF">FH715_25950</name>
</gene>
<name>A0A5C4UQF1_9ACTN</name>
<keyword evidence="8" id="KW-1185">Reference proteome</keyword>
<comment type="caution">
    <text evidence="7">The sequence shown here is derived from an EMBL/GenBank/DDBJ whole genome shotgun (WGS) entry which is preliminary data.</text>
</comment>
<comment type="cofactor">
    <cofactor evidence="1">
        <name>pyridoxal 5'-phosphate</name>
        <dbReference type="ChEBI" id="CHEBI:597326"/>
    </cofactor>
</comment>
<dbReference type="GO" id="GO:0030170">
    <property type="term" value="F:pyridoxal phosphate binding"/>
    <property type="evidence" value="ECO:0007669"/>
    <property type="project" value="TreeGrafter"/>
</dbReference>
<dbReference type="PANTHER" id="PTHR30244">
    <property type="entry name" value="TRANSAMINASE"/>
    <property type="match status" value="1"/>
</dbReference>
<evidence type="ECO:0000256" key="3">
    <source>
        <dbReference type="ARBA" id="ARBA00022679"/>
    </source>
</evidence>
<evidence type="ECO:0000256" key="2">
    <source>
        <dbReference type="ARBA" id="ARBA00022576"/>
    </source>
</evidence>
<evidence type="ECO:0000256" key="5">
    <source>
        <dbReference type="ARBA" id="ARBA00038398"/>
    </source>
</evidence>
<reference evidence="7 8" key="1">
    <citation type="submission" date="2019-06" db="EMBL/GenBank/DDBJ databases">
        <title>Draft genome of Streptomyces sedi sp. JCM16909.</title>
        <authorList>
            <person name="Klykleung N."/>
            <person name="Tanasupawat S."/>
            <person name="Kudo T."/>
            <person name="Yuki M."/>
            <person name="Ohkuma M."/>
        </authorList>
    </citation>
    <scope>NUCLEOTIDE SEQUENCE [LARGE SCALE GENOMIC DNA]</scope>
    <source>
        <strain evidence="7 8">JCM 16909</strain>
    </source>
</reference>
<dbReference type="InterPro" id="IPR000653">
    <property type="entry name" value="DegT/StrS_aminotransferase"/>
</dbReference>
<evidence type="ECO:0000256" key="4">
    <source>
        <dbReference type="ARBA" id="ARBA00022898"/>
    </source>
</evidence>
<keyword evidence="2 7" id="KW-0032">Aminotransferase</keyword>
<proteinExistence type="inferred from homology"/>
<dbReference type="Gene3D" id="3.90.1150.10">
    <property type="entry name" value="Aspartate Aminotransferase, domain 1"/>
    <property type="match status" value="1"/>
</dbReference>
<dbReference type="PANTHER" id="PTHR30244:SF34">
    <property type="entry name" value="DTDP-4-AMINO-4,6-DIDEOXYGALACTOSE TRANSAMINASE"/>
    <property type="match status" value="1"/>
</dbReference>
<sequence length="428" mass="46590">MSDLLALRGGPAVWSEGWPEWPQTGPDTERRLRETLHGGRWAISGEWTGQRPQEARLADRFARFVGARWCVPVDHGTSALLIALQTAGVRPGDEVIVPGLTWVACASVVARAGAVPVLADVDPRTLCVDPAAVDAAVTPRTAAILAVHLYSAMAEMDALQAIAERHGLALIEDAAQAYGATWRGQGAGTLGLSGAFSAQQGKALTSGEGGLFVTSSREVRDRAEMLRGDGRRYGPGPHTRGQPDMEEADVVQGWNMHLTEFQSTLLLDGLERLDEQNRTRARAAKTLDERLTEQDDLEPIEPYAANDTRAYYHYAIRLKKDGFGGRGAEAVAEALSAELGRWIRPPYRPLNEHPLYDPRRLPSGTVPEAATRLDPTRFELPVARRESARTVLLHHSMLLGNQRHLDAVVEAFAKVRHLAAQLAPVGDS</sequence>
<evidence type="ECO:0000313" key="8">
    <source>
        <dbReference type="Proteomes" id="UP000311713"/>
    </source>
</evidence>
<dbReference type="SUPFAM" id="SSF53383">
    <property type="entry name" value="PLP-dependent transferases"/>
    <property type="match status" value="1"/>
</dbReference>
<protein>
    <submittedName>
        <fullName evidence="7">DegT/DnrJ/EryC1/StrS family aminotransferase</fullName>
    </submittedName>
</protein>
<keyword evidence="3 7" id="KW-0808">Transferase</keyword>
<evidence type="ECO:0000313" key="7">
    <source>
        <dbReference type="EMBL" id="TNM25864.1"/>
    </source>
</evidence>
<dbReference type="InterPro" id="IPR015424">
    <property type="entry name" value="PyrdxlP-dep_Trfase"/>
</dbReference>
<dbReference type="RefSeq" id="WP_139649564.1">
    <property type="nucleotide sequence ID" value="NZ_BAAAZS010000035.1"/>
</dbReference>
<dbReference type="CDD" id="cd00616">
    <property type="entry name" value="AHBA_syn"/>
    <property type="match status" value="1"/>
</dbReference>
<comment type="similarity">
    <text evidence="5">Belongs to the DegT/DnrJ/EryC1 family. L-glutamine:2-deoxy-scyllo-inosose/scyllo-inosose aminotransferase subfamily.</text>
</comment>
<dbReference type="OrthoDB" id="9804264at2"/>
<keyword evidence="4 6" id="KW-0663">Pyridoxal phosphate</keyword>
<dbReference type="Gene3D" id="3.40.640.10">
    <property type="entry name" value="Type I PLP-dependent aspartate aminotransferase-like (Major domain)"/>
    <property type="match status" value="1"/>
</dbReference>